<keyword evidence="3" id="KW-1185">Reference proteome</keyword>
<accession>A0A6G1IDW1</accession>
<name>A0A6G1IDW1_9PLEO</name>
<evidence type="ECO:0000313" key="3">
    <source>
        <dbReference type="Proteomes" id="UP000799291"/>
    </source>
</evidence>
<protein>
    <submittedName>
        <fullName evidence="2">Uncharacterized protein</fullName>
    </submittedName>
</protein>
<dbReference type="EMBL" id="MU005638">
    <property type="protein sequence ID" value="KAF2676163.1"/>
    <property type="molecule type" value="Genomic_DNA"/>
</dbReference>
<evidence type="ECO:0000256" key="1">
    <source>
        <dbReference type="SAM" id="MobiDB-lite"/>
    </source>
</evidence>
<feature type="compositionally biased region" description="Basic and acidic residues" evidence="1">
    <location>
        <begin position="56"/>
        <end position="72"/>
    </location>
</feature>
<gene>
    <name evidence="2" type="ORF">K458DRAFT_424910</name>
</gene>
<dbReference type="AlphaFoldDB" id="A0A6G1IDW1"/>
<dbReference type="Proteomes" id="UP000799291">
    <property type="component" value="Unassembled WGS sequence"/>
</dbReference>
<proteinExistence type="predicted"/>
<organism evidence="2 3">
    <name type="scientific">Lentithecium fluviatile CBS 122367</name>
    <dbReference type="NCBI Taxonomy" id="1168545"/>
    <lineage>
        <taxon>Eukaryota</taxon>
        <taxon>Fungi</taxon>
        <taxon>Dikarya</taxon>
        <taxon>Ascomycota</taxon>
        <taxon>Pezizomycotina</taxon>
        <taxon>Dothideomycetes</taxon>
        <taxon>Pleosporomycetidae</taxon>
        <taxon>Pleosporales</taxon>
        <taxon>Massarineae</taxon>
        <taxon>Lentitheciaceae</taxon>
        <taxon>Lentithecium</taxon>
    </lineage>
</organism>
<feature type="region of interest" description="Disordered" evidence="1">
    <location>
        <begin position="56"/>
        <end position="85"/>
    </location>
</feature>
<sequence>MLNAMKLSELLAKNIDPHLYPRIFIMSPNGTLMAYSTPVDIKELRDQAALISMAWKEQESTRKQHASQREGGSEEPSPPPPPLETLTIETQRNNIIVRALQRSLLLVLVGGVPPKRGNVFRITVEGKGDARYPAELVVEEGVAGPTSNPAESGGDAPQGEDEQLDWGAVGRVGGVKRPTPSILSTMSQREKDVKTGALHIQRKKLDALTAFIRRDFESRGFVMPDDSNFP</sequence>
<evidence type="ECO:0000313" key="2">
    <source>
        <dbReference type="EMBL" id="KAF2676163.1"/>
    </source>
</evidence>
<dbReference type="Gene3D" id="3.30.450.30">
    <property type="entry name" value="Dynein light chain 2a, cytoplasmic"/>
    <property type="match status" value="1"/>
</dbReference>
<dbReference type="OrthoDB" id="3924760at2759"/>
<reference evidence="2" key="1">
    <citation type="journal article" date="2020" name="Stud. Mycol.">
        <title>101 Dothideomycetes genomes: a test case for predicting lifestyles and emergence of pathogens.</title>
        <authorList>
            <person name="Haridas S."/>
            <person name="Albert R."/>
            <person name="Binder M."/>
            <person name="Bloem J."/>
            <person name="Labutti K."/>
            <person name="Salamov A."/>
            <person name="Andreopoulos B."/>
            <person name="Baker S."/>
            <person name="Barry K."/>
            <person name="Bills G."/>
            <person name="Bluhm B."/>
            <person name="Cannon C."/>
            <person name="Castanera R."/>
            <person name="Culley D."/>
            <person name="Daum C."/>
            <person name="Ezra D."/>
            <person name="Gonzalez J."/>
            <person name="Henrissat B."/>
            <person name="Kuo A."/>
            <person name="Liang C."/>
            <person name="Lipzen A."/>
            <person name="Lutzoni F."/>
            <person name="Magnuson J."/>
            <person name="Mondo S."/>
            <person name="Nolan M."/>
            <person name="Ohm R."/>
            <person name="Pangilinan J."/>
            <person name="Park H.-J."/>
            <person name="Ramirez L."/>
            <person name="Alfaro M."/>
            <person name="Sun H."/>
            <person name="Tritt A."/>
            <person name="Yoshinaga Y."/>
            <person name="Zwiers L.-H."/>
            <person name="Turgeon B."/>
            <person name="Goodwin S."/>
            <person name="Spatafora J."/>
            <person name="Crous P."/>
            <person name="Grigoriev I."/>
        </authorList>
    </citation>
    <scope>NUCLEOTIDE SEQUENCE</scope>
    <source>
        <strain evidence="2">CBS 122367</strain>
    </source>
</reference>
<feature type="region of interest" description="Disordered" evidence="1">
    <location>
        <begin position="142"/>
        <end position="162"/>
    </location>
</feature>